<gene>
    <name evidence="2" type="ORF">HLB44_01295</name>
</gene>
<accession>A0ABX2EB25</accession>
<sequence length="268" mass="28891">MSFVRRFVVGLSSALLVLCFSVAVRAATLRIETLDVERVDALAPGVGLTFSLFGTPGGRAVLWIEGAQRSLELREVQPGVYDGRYWIDEHDRITPDARVTAMLQLGEREVQATLAERLVLGDEPAPVASLPPREVAPPPPPAPRMLPPAVAPPRARLCDDCALVESIRQVEPEPPSGGLLTSLFGERIGGPVDRHLARITQSVDHAVGRPVARTSHEVVLRLPGGDRLIRSYEHTPPFKVGDTIVLGANLGGARSERLAEPSSSRRAP</sequence>
<keyword evidence="3" id="KW-1185">Reference proteome</keyword>
<evidence type="ECO:0000313" key="3">
    <source>
        <dbReference type="Proteomes" id="UP000737171"/>
    </source>
</evidence>
<proteinExistence type="predicted"/>
<dbReference type="RefSeq" id="WP_173119810.1">
    <property type="nucleotide sequence ID" value="NZ_JABRWJ010000001.1"/>
</dbReference>
<organism evidence="2 3">
    <name type="scientific">Pseudaquabacterium terrae</name>
    <dbReference type="NCBI Taxonomy" id="2732868"/>
    <lineage>
        <taxon>Bacteria</taxon>
        <taxon>Pseudomonadati</taxon>
        <taxon>Pseudomonadota</taxon>
        <taxon>Betaproteobacteria</taxon>
        <taxon>Burkholderiales</taxon>
        <taxon>Sphaerotilaceae</taxon>
        <taxon>Pseudaquabacterium</taxon>
    </lineage>
</organism>
<evidence type="ECO:0000256" key="1">
    <source>
        <dbReference type="SAM" id="SignalP"/>
    </source>
</evidence>
<feature type="signal peptide" evidence="1">
    <location>
        <begin position="1"/>
        <end position="26"/>
    </location>
</feature>
<reference evidence="2 3" key="1">
    <citation type="submission" date="2020-05" db="EMBL/GenBank/DDBJ databases">
        <title>Aquincola sp. isolate from soil.</title>
        <authorList>
            <person name="Han J."/>
            <person name="Kim D.-U."/>
        </authorList>
    </citation>
    <scope>NUCLEOTIDE SEQUENCE [LARGE SCALE GENOMIC DNA]</scope>
    <source>
        <strain evidence="2 3">S2</strain>
    </source>
</reference>
<protein>
    <submittedName>
        <fullName evidence="2">Uncharacterized protein</fullName>
    </submittedName>
</protein>
<name>A0ABX2EB25_9BURK</name>
<comment type="caution">
    <text evidence="2">The sequence shown here is derived from an EMBL/GenBank/DDBJ whole genome shotgun (WGS) entry which is preliminary data.</text>
</comment>
<dbReference type="EMBL" id="JABRWJ010000001">
    <property type="protein sequence ID" value="NRF65609.1"/>
    <property type="molecule type" value="Genomic_DNA"/>
</dbReference>
<feature type="chain" id="PRO_5046089965" evidence="1">
    <location>
        <begin position="27"/>
        <end position="268"/>
    </location>
</feature>
<evidence type="ECO:0000313" key="2">
    <source>
        <dbReference type="EMBL" id="NRF65609.1"/>
    </source>
</evidence>
<keyword evidence="1" id="KW-0732">Signal</keyword>
<dbReference type="Proteomes" id="UP000737171">
    <property type="component" value="Unassembled WGS sequence"/>
</dbReference>